<evidence type="ECO:0000256" key="1">
    <source>
        <dbReference type="SAM" id="Phobius"/>
    </source>
</evidence>
<dbReference type="GeneID" id="8574862"/>
<evidence type="ECO:0000313" key="3">
    <source>
        <dbReference type="Proteomes" id="UP000008549"/>
    </source>
</evidence>
<dbReference type="CTD" id="8574862"/>
<evidence type="ECO:0000313" key="4">
    <source>
        <dbReference type="WormBase" id="CBG15064"/>
    </source>
</evidence>
<protein>
    <submittedName>
        <fullName evidence="2">Protein CBG15064</fullName>
    </submittedName>
</protein>
<dbReference type="EMBL" id="HE600932">
    <property type="protein sequence ID" value="CAP33439.2"/>
    <property type="molecule type" value="Genomic_DNA"/>
</dbReference>
<reference evidence="2 3" key="1">
    <citation type="journal article" date="2003" name="PLoS Biol.">
        <title>The genome sequence of Caenorhabditis briggsae: a platform for comparative genomics.</title>
        <authorList>
            <person name="Stein L.D."/>
            <person name="Bao Z."/>
            <person name="Blasiar D."/>
            <person name="Blumenthal T."/>
            <person name="Brent M.R."/>
            <person name="Chen N."/>
            <person name="Chinwalla A."/>
            <person name="Clarke L."/>
            <person name="Clee C."/>
            <person name="Coghlan A."/>
            <person name="Coulson A."/>
            <person name="D'Eustachio P."/>
            <person name="Fitch D.H."/>
            <person name="Fulton L.A."/>
            <person name="Fulton R.E."/>
            <person name="Griffiths-Jones S."/>
            <person name="Harris T.W."/>
            <person name="Hillier L.W."/>
            <person name="Kamath R."/>
            <person name="Kuwabara P.E."/>
            <person name="Mardis E.R."/>
            <person name="Marra M.A."/>
            <person name="Miner T.L."/>
            <person name="Minx P."/>
            <person name="Mullikin J.C."/>
            <person name="Plumb R.W."/>
            <person name="Rogers J."/>
            <person name="Schein J.E."/>
            <person name="Sohrmann M."/>
            <person name="Spieth J."/>
            <person name="Stajich J.E."/>
            <person name="Wei C."/>
            <person name="Willey D."/>
            <person name="Wilson R.K."/>
            <person name="Durbin R."/>
            <person name="Waterston R.H."/>
        </authorList>
    </citation>
    <scope>NUCLEOTIDE SEQUENCE [LARGE SCALE GENOMIC DNA]</scope>
    <source>
        <strain evidence="2 3">AF16</strain>
    </source>
</reference>
<keyword evidence="1" id="KW-0812">Transmembrane</keyword>
<feature type="transmembrane region" description="Helical" evidence="1">
    <location>
        <begin position="7"/>
        <end position="27"/>
    </location>
</feature>
<keyword evidence="3" id="KW-1185">Reference proteome</keyword>
<dbReference type="AlphaFoldDB" id="A8XLB4"/>
<dbReference type="eggNOG" id="ENOG502SZ37">
    <property type="taxonomic scope" value="Eukaryota"/>
</dbReference>
<organism evidence="2 3">
    <name type="scientific">Caenorhabditis briggsae</name>
    <dbReference type="NCBI Taxonomy" id="6238"/>
    <lineage>
        <taxon>Eukaryota</taxon>
        <taxon>Metazoa</taxon>
        <taxon>Ecdysozoa</taxon>
        <taxon>Nematoda</taxon>
        <taxon>Chromadorea</taxon>
        <taxon>Rhabditida</taxon>
        <taxon>Rhabditina</taxon>
        <taxon>Rhabditomorpha</taxon>
        <taxon>Rhabditoidea</taxon>
        <taxon>Rhabditidae</taxon>
        <taxon>Peloderinae</taxon>
        <taxon>Caenorhabditis</taxon>
    </lineage>
</organism>
<dbReference type="Proteomes" id="UP000008549">
    <property type="component" value="Unassembled WGS sequence"/>
</dbReference>
<keyword evidence="1" id="KW-0472">Membrane</keyword>
<dbReference type="WormBase" id="CBG15064">
    <property type="protein sequence ID" value="CBP03441"/>
    <property type="gene ID" value="WBGene00035409"/>
</dbReference>
<keyword evidence="1" id="KW-1133">Transmembrane helix</keyword>
<proteinExistence type="predicted"/>
<feature type="transmembrane region" description="Helical" evidence="1">
    <location>
        <begin position="72"/>
        <end position="93"/>
    </location>
</feature>
<name>A8XLB4_CAEBR</name>
<dbReference type="RefSeq" id="XP_045095608.1">
    <property type="nucleotide sequence ID" value="XM_045235180.1"/>
</dbReference>
<gene>
    <name evidence="2 4" type="ORF">CBG15064</name>
    <name evidence="2" type="ORF">CBG_15064</name>
</gene>
<sequence length="94" mass="11382">MVNKRTVTELGLFAGLIVSMHVAYYTIQNNPSLVAPHQFWRRDKMRKRRTKKKKKQKILLFSSIFERKFVKLFPFCFISEIFVFWIFEHLLILS</sequence>
<dbReference type="HOGENOM" id="CLU_2388183_0_0_1"/>
<reference evidence="2 3" key="2">
    <citation type="journal article" date="2011" name="PLoS Genet.">
        <title>Caenorhabditis briggsae recombinant inbred line genotypes reveal inter-strain incompatibility and the evolution of recombination.</title>
        <authorList>
            <person name="Ross J.A."/>
            <person name="Koboldt D.C."/>
            <person name="Staisch J.E."/>
            <person name="Chamberlin H.M."/>
            <person name="Gupta B.P."/>
            <person name="Miller R.D."/>
            <person name="Baird S.E."/>
            <person name="Haag E.S."/>
        </authorList>
    </citation>
    <scope>NUCLEOTIDE SEQUENCE [LARGE SCALE GENOMIC DNA]</scope>
    <source>
        <strain evidence="2 3">AF16</strain>
    </source>
</reference>
<evidence type="ECO:0000313" key="2">
    <source>
        <dbReference type="EMBL" id="CAP33439.2"/>
    </source>
</evidence>
<accession>A8XLB4</accession>
<dbReference type="KEGG" id="cbr:CBG_15064"/>
<dbReference type="InParanoid" id="A8XLB4"/>
<dbReference type="STRING" id="6238.A8XLB4"/>